<sequence length="299" mass="31247">MKKLALAATLALACSSANAGVVSAAGGVYWDALAGQPNFESTVDYTQWWTTTNTATGQDTGAGVNSAVDANAVTPSMTNLTSLLGDRPELVGIGEFLMNTGNGGNPSCSGCELTFSFGGIFLEDITMEDTVFGPRLTPQINADAAWLNIYLDYDNAGEFDVSAAATANAATIATEVGQATNGTLWLSTMLEEFSYTPDFGALFYDQALAAGSSQFLVDVTGGIAQNNFLPFFNLMYEANTRGLSSSFSEGNDPTFSTQKLYALTGDGTVQAATISAPSTLAFMGLGLFGLAFAARRRNK</sequence>
<feature type="transmembrane region" description="Helical" evidence="1">
    <location>
        <begin position="274"/>
        <end position="294"/>
    </location>
</feature>
<evidence type="ECO:0000313" key="3">
    <source>
        <dbReference type="EMBL" id="AEP30624.1"/>
    </source>
</evidence>
<dbReference type="EMBL" id="CP003060">
    <property type="protein sequence ID" value="AEP30624.1"/>
    <property type="molecule type" value="Genomic_DNA"/>
</dbReference>
<protein>
    <recommendedName>
        <fullName evidence="5">PEP-CTERM protein-sorting domain-containing protein</fullName>
    </recommendedName>
</protein>
<dbReference type="Proteomes" id="UP000009282">
    <property type="component" value="Chromosome"/>
</dbReference>
<evidence type="ECO:0000256" key="1">
    <source>
        <dbReference type="SAM" id="Phobius"/>
    </source>
</evidence>
<evidence type="ECO:0000313" key="4">
    <source>
        <dbReference type="Proteomes" id="UP000009282"/>
    </source>
</evidence>
<proteinExistence type="predicted"/>
<dbReference type="KEGG" id="gni:GNIT_2527"/>
<keyword evidence="1" id="KW-1133">Transmembrane helix</keyword>
<keyword evidence="1" id="KW-0472">Membrane</keyword>
<dbReference type="HOGENOM" id="CLU_923281_0_0_6"/>
<keyword evidence="1" id="KW-0812">Transmembrane</keyword>
<name>G4QM53_GLANF</name>
<reference evidence="3" key="1">
    <citation type="journal article" date="2011" name="J. Bacteriol.">
        <title>Complete genome sequence of seawater bacterium Glaciecola nitratireducens FR1064T.</title>
        <authorList>
            <person name="Bian F."/>
            <person name="Qin Q.L."/>
            <person name="Xie B.B."/>
            <person name="Shu Y.L."/>
            <person name="Zhang X.Y."/>
            <person name="Yu Y."/>
            <person name="Chen B."/>
            <person name="Chen X.L."/>
            <person name="Zhou B.C."/>
            <person name="Zhang Y.Z."/>
        </authorList>
    </citation>
    <scope>NUCLEOTIDE SEQUENCE [LARGE SCALE GENOMIC DNA]</scope>
    <source>
        <strain evidence="3">FR1064</strain>
    </source>
</reference>
<gene>
    <name evidence="3" type="ordered locus">GNIT_2527</name>
</gene>
<keyword evidence="2" id="KW-0732">Signal</keyword>
<keyword evidence="4" id="KW-1185">Reference proteome</keyword>
<dbReference type="AlphaFoldDB" id="G4QM53"/>
<feature type="chain" id="PRO_5003467410" description="PEP-CTERM protein-sorting domain-containing protein" evidence="2">
    <location>
        <begin position="20"/>
        <end position="299"/>
    </location>
</feature>
<dbReference type="RefSeq" id="WP_014109497.1">
    <property type="nucleotide sequence ID" value="NC_016041.1"/>
</dbReference>
<organism evidence="3 4">
    <name type="scientific">Glaciecola nitratireducens (strain JCM 12485 / KCTC 12276 / FR1064)</name>
    <dbReference type="NCBI Taxonomy" id="1085623"/>
    <lineage>
        <taxon>Bacteria</taxon>
        <taxon>Pseudomonadati</taxon>
        <taxon>Pseudomonadota</taxon>
        <taxon>Gammaproteobacteria</taxon>
        <taxon>Alteromonadales</taxon>
        <taxon>Alteromonadaceae</taxon>
        <taxon>Brumicola</taxon>
    </lineage>
</organism>
<feature type="signal peptide" evidence="2">
    <location>
        <begin position="1"/>
        <end position="19"/>
    </location>
</feature>
<accession>G4QM53</accession>
<dbReference type="eggNOG" id="ENOG50303S2">
    <property type="taxonomic scope" value="Bacteria"/>
</dbReference>
<dbReference type="OrthoDB" id="5959021at2"/>
<evidence type="ECO:0008006" key="5">
    <source>
        <dbReference type="Google" id="ProtNLM"/>
    </source>
</evidence>
<evidence type="ECO:0000256" key="2">
    <source>
        <dbReference type="SAM" id="SignalP"/>
    </source>
</evidence>